<accession>A0ABX7NRH4</accession>
<dbReference type="EMBL" id="CP071090">
    <property type="protein sequence ID" value="QSQ20044.1"/>
    <property type="molecule type" value="Genomic_DNA"/>
</dbReference>
<name>A0ABX7NRH4_9BACT</name>
<proteinExistence type="predicted"/>
<evidence type="ECO:0000313" key="2">
    <source>
        <dbReference type="EMBL" id="QSQ20044.1"/>
    </source>
</evidence>
<evidence type="ECO:0000259" key="1">
    <source>
        <dbReference type="Pfam" id="PF12680"/>
    </source>
</evidence>
<sequence length="180" mass="20111">MLQLTETHPNTDVIRAYWNATTTGNVEALRPIVAEDAVFHYPGNHFISGDYRGKDEVVGLYTMLTGMAGGTFEARLHGVAADSQYAVAILSYHLNILPKHYLPGRACGLFRVADGQIHEYWLFEWDQLMINDVFRTLGMRVALQHGKLGTLVLSLPRSLIAAARTAWRLFGGTYRAPTDF</sequence>
<organism evidence="2 3">
    <name type="scientific">Pyxidicoccus parkwayensis</name>
    <dbReference type="NCBI Taxonomy" id="2813578"/>
    <lineage>
        <taxon>Bacteria</taxon>
        <taxon>Pseudomonadati</taxon>
        <taxon>Myxococcota</taxon>
        <taxon>Myxococcia</taxon>
        <taxon>Myxococcales</taxon>
        <taxon>Cystobacterineae</taxon>
        <taxon>Myxococcaceae</taxon>
        <taxon>Pyxidicoccus</taxon>
    </lineage>
</organism>
<dbReference type="SUPFAM" id="SSF54427">
    <property type="entry name" value="NTF2-like"/>
    <property type="match status" value="1"/>
</dbReference>
<feature type="domain" description="SnoaL-like" evidence="1">
    <location>
        <begin position="14"/>
        <end position="119"/>
    </location>
</feature>
<dbReference type="Proteomes" id="UP000662747">
    <property type="component" value="Chromosome"/>
</dbReference>
<reference evidence="2 3" key="1">
    <citation type="submission" date="2021-02" db="EMBL/GenBank/DDBJ databases">
        <title>De Novo genome assembly of isolated myxobacteria.</title>
        <authorList>
            <person name="Stevens D.C."/>
        </authorList>
    </citation>
    <scope>NUCLEOTIDE SEQUENCE [LARGE SCALE GENOMIC DNA]</scope>
    <source>
        <strain evidence="3">SCPEA02</strain>
    </source>
</reference>
<dbReference type="InterPro" id="IPR037401">
    <property type="entry name" value="SnoaL-like"/>
</dbReference>
<keyword evidence="3" id="KW-1185">Reference proteome</keyword>
<dbReference type="Gene3D" id="3.10.450.50">
    <property type="match status" value="1"/>
</dbReference>
<gene>
    <name evidence="2" type="ORF">JY651_32850</name>
</gene>
<evidence type="ECO:0000313" key="3">
    <source>
        <dbReference type="Proteomes" id="UP000662747"/>
    </source>
</evidence>
<dbReference type="InterPro" id="IPR032710">
    <property type="entry name" value="NTF2-like_dom_sf"/>
</dbReference>
<dbReference type="RefSeq" id="WP_206721625.1">
    <property type="nucleotide sequence ID" value="NZ_CP071090.1"/>
</dbReference>
<protein>
    <submittedName>
        <fullName evidence="2">Nuclear transport factor 2 family protein</fullName>
    </submittedName>
</protein>
<dbReference type="Pfam" id="PF12680">
    <property type="entry name" value="SnoaL_2"/>
    <property type="match status" value="1"/>
</dbReference>